<dbReference type="PANTHER" id="PTHR17224">
    <property type="entry name" value="PEPTIDYL-TRNA HYDROLASE"/>
    <property type="match status" value="1"/>
</dbReference>
<evidence type="ECO:0000256" key="8">
    <source>
        <dbReference type="RuleBase" id="RU000673"/>
    </source>
</evidence>
<feature type="binding site" evidence="7">
    <location>
        <position position="19"/>
    </location>
    <ligand>
        <name>tRNA</name>
        <dbReference type="ChEBI" id="CHEBI:17843"/>
    </ligand>
</feature>
<keyword evidence="2 7" id="KW-0820">tRNA-binding</keyword>
<dbReference type="GO" id="GO:0004045">
    <property type="term" value="F:peptidyl-tRNA hydrolase activity"/>
    <property type="evidence" value="ECO:0007669"/>
    <property type="project" value="UniProtKB-UniRule"/>
</dbReference>
<dbReference type="InterPro" id="IPR001328">
    <property type="entry name" value="Pept_tRNA_hydro"/>
</dbReference>
<comment type="similarity">
    <text evidence="5 7 9">Belongs to the PTH family.</text>
</comment>
<comment type="subunit">
    <text evidence="7">Monomer.</text>
</comment>
<feature type="site" description="Stabilizes the basic form of H active site to accept a proton" evidence="7">
    <location>
        <position position="97"/>
    </location>
</feature>
<dbReference type="Gene3D" id="3.40.50.1470">
    <property type="entry name" value="Peptidyl-tRNA hydrolase"/>
    <property type="match status" value="1"/>
</dbReference>
<dbReference type="EMBL" id="QGKL01000009">
    <property type="protein sequence ID" value="PWQ98922.1"/>
    <property type="molecule type" value="Genomic_DNA"/>
</dbReference>
<comment type="subcellular location">
    <subcellularLocation>
        <location evidence="7">Cytoplasm</location>
    </subcellularLocation>
</comment>
<feature type="binding site" evidence="7">
    <location>
        <position position="70"/>
    </location>
    <ligand>
        <name>tRNA</name>
        <dbReference type="ChEBI" id="CHEBI:17843"/>
    </ligand>
</feature>
<evidence type="ECO:0000256" key="4">
    <source>
        <dbReference type="ARBA" id="ARBA00022884"/>
    </source>
</evidence>
<feature type="binding site" evidence="7">
    <location>
        <position position="118"/>
    </location>
    <ligand>
        <name>tRNA</name>
        <dbReference type="ChEBI" id="CHEBI:17843"/>
    </ligand>
</feature>
<dbReference type="OrthoDB" id="9800507at2"/>
<evidence type="ECO:0000256" key="1">
    <source>
        <dbReference type="ARBA" id="ARBA00013260"/>
    </source>
</evidence>
<comment type="function">
    <text evidence="7">Catalyzes the release of premature peptidyl moieties from peptidyl-tRNA molecules trapped in stalled 50S ribosomal subunits, and thus maintains levels of free tRNAs and 50S ribosomes.</text>
</comment>
<dbReference type="PROSITE" id="PS01195">
    <property type="entry name" value="PEPT_TRNA_HYDROL_1"/>
    <property type="match status" value="1"/>
</dbReference>
<organism evidence="10 11">
    <name type="scientific">Leucothrix arctica</name>
    <dbReference type="NCBI Taxonomy" id="1481894"/>
    <lineage>
        <taxon>Bacteria</taxon>
        <taxon>Pseudomonadati</taxon>
        <taxon>Pseudomonadota</taxon>
        <taxon>Gammaproteobacteria</taxon>
        <taxon>Thiotrichales</taxon>
        <taxon>Thiotrichaceae</taxon>
        <taxon>Leucothrix</taxon>
    </lineage>
</organism>
<dbReference type="PANTHER" id="PTHR17224:SF1">
    <property type="entry name" value="PEPTIDYL-TRNA HYDROLASE"/>
    <property type="match status" value="1"/>
</dbReference>
<dbReference type="FunFam" id="3.40.50.1470:FF:000001">
    <property type="entry name" value="Peptidyl-tRNA hydrolase"/>
    <property type="match status" value="1"/>
</dbReference>
<dbReference type="GO" id="GO:0006515">
    <property type="term" value="P:protein quality control for misfolded or incompletely synthesized proteins"/>
    <property type="evidence" value="ECO:0007669"/>
    <property type="project" value="UniProtKB-UniRule"/>
</dbReference>
<proteinExistence type="inferred from homology"/>
<gene>
    <name evidence="7" type="primary">pth</name>
    <name evidence="10" type="ORF">DKT75_01800</name>
</gene>
<protein>
    <recommendedName>
        <fullName evidence="6 7">Peptidyl-tRNA hydrolase</fullName>
        <shortName evidence="7">Pth</shortName>
        <ecNumber evidence="1 7">3.1.1.29</ecNumber>
    </recommendedName>
</protein>
<dbReference type="GO" id="GO:0005737">
    <property type="term" value="C:cytoplasm"/>
    <property type="evidence" value="ECO:0007669"/>
    <property type="project" value="UniProtKB-SubCell"/>
</dbReference>
<dbReference type="CDD" id="cd00462">
    <property type="entry name" value="PTH"/>
    <property type="match status" value="1"/>
</dbReference>
<dbReference type="NCBIfam" id="TIGR00447">
    <property type="entry name" value="pth"/>
    <property type="match status" value="1"/>
</dbReference>
<keyword evidence="3 7" id="KW-0378">Hydrolase</keyword>
<dbReference type="PROSITE" id="PS01196">
    <property type="entry name" value="PEPT_TRNA_HYDROL_2"/>
    <property type="match status" value="1"/>
</dbReference>
<feature type="site" description="Discriminates between blocked and unblocked aminoacyl-tRNA" evidence="7">
    <location>
        <position position="14"/>
    </location>
</feature>
<dbReference type="Pfam" id="PF01195">
    <property type="entry name" value="Pept_tRNA_hydro"/>
    <property type="match status" value="1"/>
</dbReference>
<accession>A0A317CRJ3</accession>
<evidence type="ECO:0000313" key="11">
    <source>
        <dbReference type="Proteomes" id="UP000245506"/>
    </source>
</evidence>
<dbReference type="AlphaFoldDB" id="A0A317CRJ3"/>
<dbReference type="InterPro" id="IPR018171">
    <property type="entry name" value="Pept_tRNA_hydro_CS"/>
</dbReference>
<dbReference type="RefSeq" id="WP_109821728.1">
    <property type="nucleotide sequence ID" value="NZ_QGKL01000009.1"/>
</dbReference>
<evidence type="ECO:0000256" key="3">
    <source>
        <dbReference type="ARBA" id="ARBA00022801"/>
    </source>
</evidence>
<sequence length="192" mass="21093">MTGSAIKLIAGLGNPGIKYDKTRHNAGFWFVDELARRYSGIFKTESRFSGECCKVNIAGATVWLLKPSTFMNRSGLSVKQLSSFFKILPSEVLIAHDELDLEPGIVRLKSGGGHGGHNGLRDLHAQIGKEYWRLRLGIGHPGDSNKVADYVLSRPSVGDEIEIQRSVDSAADEIERIISGDMQKAMNTLHTK</sequence>
<reference evidence="10 11" key="1">
    <citation type="submission" date="2018-05" db="EMBL/GenBank/DDBJ databases">
        <title>Leucothrix arctica sp. nov., isolated from Arctic seawater.</title>
        <authorList>
            <person name="Choi A."/>
            <person name="Baek K."/>
        </authorList>
    </citation>
    <scope>NUCLEOTIDE SEQUENCE [LARGE SCALE GENOMIC DNA]</scope>
    <source>
        <strain evidence="10 11">IMCC9719</strain>
    </source>
</reference>
<keyword evidence="7" id="KW-0963">Cytoplasm</keyword>
<comment type="caution">
    <text evidence="10">The sequence shown here is derived from an EMBL/GenBank/DDBJ whole genome shotgun (WGS) entry which is preliminary data.</text>
</comment>
<dbReference type="GO" id="GO:0072344">
    <property type="term" value="P:rescue of stalled ribosome"/>
    <property type="evidence" value="ECO:0007669"/>
    <property type="project" value="UniProtKB-UniRule"/>
</dbReference>
<keyword evidence="11" id="KW-1185">Reference proteome</keyword>
<comment type="function">
    <text evidence="7">Hydrolyzes ribosome-free peptidyl-tRNAs (with 1 or more amino acids incorporated), which drop off the ribosome during protein synthesis, or as a result of ribosome stalling.</text>
</comment>
<evidence type="ECO:0000256" key="7">
    <source>
        <dbReference type="HAMAP-Rule" id="MF_00083"/>
    </source>
</evidence>
<name>A0A317CRJ3_9GAMM</name>
<evidence type="ECO:0000256" key="5">
    <source>
        <dbReference type="ARBA" id="ARBA00038063"/>
    </source>
</evidence>
<evidence type="ECO:0000256" key="9">
    <source>
        <dbReference type="RuleBase" id="RU004320"/>
    </source>
</evidence>
<keyword evidence="4 7" id="KW-0694">RNA-binding</keyword>
<comment type="catalytic activity">
    <reaction evidence="7 8">
        <text>an N-acyl-L-alpha-aminoacyl-tRNA + H2O = an N-acyl-L-amino acid + a tRNA + H(+)</text>
        <dbReference type="Rhea" id="RHEA:54448"/>
        <dbReference type="Rhea" id="RHEA-COMP:10123"/>
        <dbReference type="Rhea" id="RHEA-COMP:13883"/>
        <dbReference type="ChEBI" id="CHEBI:15377"/>
        <dbReference type="ChEBI" id="CHEBI:15378"/>
        <dbReference type="ChEBI" id="CHEBI:59874"/>
        <dbReference type="ChEBI" id="CHEBI:78442"/>
        <dbReference type="ChEBI" id="CHEBI:138191"/>
        <dbReference type="EC" id="3.1.1.29"/>
    </reaction>
</comment>
<dbReference type="Proteomes" id="UP000245506">
    <property type="component" value="Unassembled WGS sequence"/>
</dbReference>
<dbReference type="EC" id="3.1.1.29" evidence="1 7"/>
<dbReference type="InterPro" id="IPR036416">
    <property type="entry name" value="Pept_tRNA_hydro_sf"/>
</dbReference>
<feature type="binding site" evidence="7">
    <location>
        <position position="72"/>
    </location>
    <ligand>
        <name>tRNA</name>
        <dbReference type="ChEBI" id="CHEBI:17843"/>
    </ligand>
</feature>
<evidence type="ECO:0000256" key="2">
    <source>
        <dbReference type="ARBA" id="ARBA00022555"/>
    </source>
</evidence>
<feature type="active site" description="Proton acceptor" evidence="7">
    <location>
        <position position="24"/>
    </location>
</feature>
<dbReference type="SUPFAM" id="SSF53178">
    <property type="entry name" value="Peptidyl-tRNA hydrolase-like"/>
    <property type="match status" value="1"/>
</dbReference>
<dbReference type="HAMAP" id="MF_00083">
    <property type="entry name" value="Pept_tRNA_hydro_bact"/>
    <property type="match status" value="1"/>
</dbReference>
<dbReference type="GO" id="GO:0000049">
    <property type="term" value="F:tRNA binding"/>
    <property type="evidence" value="ECO:0007669"/>
    <property type="project" value="UniProtKB-UniRule"/>
</dbReference>
<evidence type="ECO:0000313" key="10">
    <source>
        <dbReference type="EMBL" id="PWQ98922.1"/>
    </source>
</evidence>
<evidence type="ECO:0000256" key="6">
    <source>
        <dbReference type="ARBA" id="ARBA00050038"/>
    </source>
</evidence>